<evidence type="ECO:0000256" key="1">
    <source>
        <dbReference type="ARBA" id="ARBA00010394"/>
    </source>
</evidence>
<dbReference type="PANTHER" id="PTHR23316">
    <property type="entry name" value="IMPORTIN ALPHA"/>
    <property type="match status" value="1"/>
</dbReference>
<comment type="caution">
    <text evidence="4">The sequence shown here is derived from an EMBL/GenBank/DDBJ whole genome shotgun (WGS) entry which is preliminary data.</text>
</comment>
<comment type="similarity">
    <text evidence="1">Belongs to the importin alpha family.</text>
</comment>
<dbReference type="Gene3D" id="1.25.10.10">
    <property type="entry name" value="Leucine-rich Repeat Variant"/>
    <property type="match status" value="1"/>
</dbReference>
<keyword evidence="2" id="KW-0813">Transport</keyword>
<evidence type="ECO:0000256" key="2">
    <source>
        <dbReference type="ARBA" id="ARBA00022448"/>
    </source>
</evidence>
<name>A0ABR2YUQ8_9CHLO</name>
<evidence type="ECO:0000256" key="3">
    <source>
        <dbReference type="ARBA" id="ARBA00022927"/>
    </source>
</evidence>
<keyword evidence="5" id="KW-1185">Reference proteome</keyword>
<dbReference type="Proteomes" id="UP001491310">
    <property type="component" value="Unassembled WGS sequence"/>
</dbReference>
<organism evidence="4 5">
    <name type="scientific">Coccomyxa subellipsoidea</name>
    <dbReference type="NCBI Taxonomy" id="248742"/>
    <lineage>
        <taxon>Eukaryota</taxon>
        <taxon>Viridiplantae</taxon>
        <taxon>Chlorophyta</taxon>
        <taxon>core chlorophytes</taxon>
        <taxon>Trebouxiophyceae</taxon>
        <taxon>Trebouxiophyceae incertae sedis</taxon>
        <taxon>Coccomyxaceae</taxon>
        <taxon>Coccomyxa</taxon>
    </lineage>
</organism>
<keyword evidence="3" id="KW-0653">Protein transport</keyword>
<gene>
    <name evidence="4" type="ORF">WJX75_004856</name>
</gene>
<accession>A0ABR2YUQ8</accession>
<evidence type="ECO:0008006" key="6">
    <source>
        <dbReference type="Google" id="ProtNLM"/>
    </source>
</evidence>
<evidence type="ECO:0000313" key="5">
    <source>
        <dbReference type="Proteomes" id="UP001491310"/>
    </source>
</evidence>
<dbReference type="SMART" id="SM00185">
    <property type="entry name" value="ARM"/>
    <property type="match status" value="4"/>
</dbReference>
<dbReference type="InterPro" id="IPR011989">
    <property type="entry name" value="ARM-like"/>
</dbReference>
<dbReference type="SUPFAM" id="SSF48371">
    <property type="entry name" value="ARM repeat"/>
    <property type="match status" value="1"/>
</dbReference>
<dbReference type="InterPro" id="IPR016024">
    <property type="entry name" value="ARM-type_fold"/>
</dbReference>
<protein>
    <recommendedName>
        <fullName evidence="6">ARM repeat-containing protein</fullName>
    </recommendedName>
</protein>
<sequence>MSKDHRDALLRSKRVRLDPLPEGILCTDREDWKQAIEKATSDLSSAIKQRTGSAHATRRFRILVSADQCHTDVTYLKDRLLPTLIKVLLLRQDGQDTAEAVLEAAWAITNLAAGQHDVVKTVLVSAPALIAHLSGWLGNPVADQCAWALGNMAGEDAAYCKILAANGAVLPLARLLLNTTCYNQGRAAESESAATTAAWALSNMLWGDPSQAGHLIEAPEFSKSLINVLQEEHDGGLHIEGAWLLAFLCGGSETHMHTMVKQGAADAAVRRLCSTLDKQDGAFEDSLALLTPLLRCLGNMGTSKLAAKSLLSEDCSAAVRRCAECPNGSLRREARWVEAMLSKLAQG</sequence>
<dbReference type="InterPro" id="IPR000225">
    <property type="entry name" value="Armadillo"/>
</dbReference>
<reference evidence="4 5" key="1">
    <citation type="journal article" date="2024" name="Nat. Commun.">
        <title>Phylogenomics reveals the evolutionary origins of lichenization in chlorophyte algae.</title>
        <authorList>
            <person name="Puginier C."/>
            <person name="Libourel C."/>
            <person name="Otte J."/>
            <person name="Skaloud P."/>
            <person name="Haon M."/>
            <person name="Grisel S."/>
            <person name="Petersen M."/>
            <person name="Berrin J.G."/>
            <person name="Delaux P.M."/>
            <person name="Dal Grande F."/>
            <person name="Keller J."/>
        </authorList>
    </citation>
    <scope>NUCLEOTIDE SEQUENCE [LARGE SCALE GENOMIC DNA]</scope>
    <source>
        <strain evidence="4 5">SAG 216-7</strain>
    </source>
</reference>
<dbReference type="EMBL" id="JALJOT010000005">
    <property type="protein sequence ID" value="KAK9915115.1"/>
    <property type="molecule type" value="Genomic_DNA"/>
</dbReference>
<evidence type="ECO:0000313" key="4">
    <source>
        <dbReference type="EMBL" id="KAK9915115.1"/>
    </source>
</evidence>
<proteinExistence type="inferred from homology"/>